<comment type="similarity">
    <text evidence="2 11">Belongs to the WhiB family.</text>
</comment>
<evidence type="ECO:0000256" key="2">
    <source>
        <dbReference type="ARBA" id="ARBA00006597"/>
    </source>
</evidence>
<evidence type="ECO:0000256" key="7">
    <source>
        <dbReference type="ARBA" id="ARBA00023015"/>
    </source>
</evidence>
<dbReference type="InterPro" id="IPR003482">
    <property type="entry name" value="Whib"/>
</dbReference>
<dbReference type="Pfam" id="PF02467">
    <property type="entry name" value="Whib"/>
    <property type="match status" value="1"/>
</dbReference>
<evidence type="ECO:0000256" key="11">
    <source>
        <dbReference type="HAMAP-Rule" id="MF_01479"/>
    </source>
</evidence>
<proteinExistence type="inferred from homology"/>
<accession>A0LVT2</accession>
<dbReference type="GO" id="GO:0051539">
    <property type="term" value="F:4 iron, 4 sulfur cluster binding"/>
    <property type="evidence" value="ECO:0007669"/>
    <property type="project" value="UniProtKB-UniRule"/>
</dbReference>
<keyword evidence="9 11" id="KW-1015">Disulfide bond</keyword>
<evidence type="ECO:0000256" key="4">
    <source>
        <dbReference type="ARBA" id="ARBA00022723"/>
    </source>
</evidence>
<evidence type="ECO:0000256" key="8">
    <source>
        <dbReference type="ARBA" id="ARBA00023125"/>
    </source>
</evidence>
<dbReference type="GO" id="GO:0045454">
    <property type="term" value="P:cell redox homeostasis"/>
    <property type="evidence" value="ECO:0007669"/>
    <property type="project" value="TreeGrafter"/>
</dbReference>
<dbReference type="InParanoid" id="A0LVT2"/>
<comment type="cofactor">
    <cofactor evidence="11">
        <name>[4Fe-4S] cluster</name>
        <dbReference type="ChEBI" id="CHEBI:49883"/>
    </cofactor>
    <text evidence="11">Binds 1 [4Fe-4S] cluster per subunit. Following nitrosylation of the [4Fe-4S] cluster binds 1 [4Fe-8(NO)] cluster per subunit.</text>
</comment>
<keyword evidence="4 11" id="KW-0479">Metal-binding</keyword>
<dbReference type="HOGENOM" id="CLU_106245_3_1_11"/>
<dbReference type="GO" id="GO:0003677">
    <property type="term" value="F:DNA binding"/>
    <property type="evidence" value="ECO:0007669"/>
    <property type="project" value="UniProtKB-UniRule"/>
</dbReference>
<keyword evidence="10 11" id="KW-0804">Transcription</keyword>
<feature type="binding site" evidence="11">
    <location>
        <position position="30"/>
    </location>
    <ligand>
        <name>[4Fe-4S] cluster</name>
        <dbReference type="ChEBI" id="CHEBI:49883"/>
    </ligand>
</feature>
<comment type="function">
    <text evidence="11">Acts as a transcriptional regulator. Probably redox-responsive. The apo- but not holo-form probably binds DNA.</text>
</comment>
<dbReference type="GO" id="GO:0045892">
    <property type="term" value="P:negative regulation of DNA-templated transcription"/>
    <property type="evidence" value="ECO:0007669"/>
    <property type="project" value="TreeGrafter"/>
</dbReference>
<evidence type="ECO:0000313" key="14">
    <source>
        <dbReference type="Proteomes" id="UP000008221"/>
    </source>
</evidence>
<evidence type="ECO:0000256" key="10">
    <source>
        <dbReference type="ARBA" id="ARBA00023163"/>
    </source>
</evidence>
<evidence type="ECO:0000259" key="12">
    <source>
        <dbReference type="PROSITE" id="PS51674"/>
    </source>
</evidence>
<dbReference type="STRING" id="351607.Acel_1770"/>
<dbReference type="KEGG" id="ace:Acel_1770"/>
<keyword evidence="14" id="KW-1185">Reference proteome</keyword>
<gene>
    <name evidence="11" type="primary">whiB</name>
    <name evidence="13" type="ordered locus">Acel_1770</name>
</gene>
<dbReference type="EMBL" id="CP000481">
    <property type="protein sequence ID" value="ABK53542.1"/>
    <property type="molecule type" value="Genomic_DNA"/>
</dbReference>
<comment type="PTM">
    <text evidence="11">The Fe-S cluster can be nitrosylated by nitric oxide (NO).</text>
</comment>
<dbReference type="AlphaFoldDB" id="A0LVT2"/>
<keyword evidence="11" id="KW-0963">Cytoplasm</keyword>
<name>A0LVT2_ACIC1</name>
<comment type="subcellular location">
    <subcellularLocation>
        <location evidence="1 11">Cytoplasm</location>
    </subcellularLocation>
</comment>
<dbReference type="PANTHER" id="PTHR38839">
    <property type="entry name" value="TRANSCRIPTIONAL REGULATOR WHID-RELATED"/>
    <property type="match status" value="1"/>
</dbReference>
<dbReference type="InterPro" id="IPR034768">
    <property type="entry name" value="4FE4S_WBL"/>
</dbReference>
<dbReference type="HAMAP" id="MF_01479">
    <property type="entry name" value="WhiB"/>
    <property type="match status" value="1"/>
</dbReference>
<dbReference type="GO" id="GO:0047134">
    <property type="term" value="F:protein-disulfide reductase [NAD(P)H] activity"/>
    <property type="evidence" value="ECO:0007669"/>
    <property type="project" value="TreeGrafter"/>
</dbReference>
<sequence length="102" mass="11382">MVRGEGCGMSVTDVDAGCAQAIDARREIPCLQVNPEIFFAEDPEDIDVAKALCRRCPRRVACLDDALQRREPWGVWGGELFSGGRVVSQKRPRGRPRKERVV</sequence>
<protein>
    <recommendedName>
        <fullName evidence="11">Transcriptional regulator WhiB</fullName>
    </recommendedName>
</protein>
<evidence type="ECO:0000256" key="1">
    <source>
        <dbReference type="ARBA" id="ARBA00004496"/>
    </source>
</evidence>
<dbReference type="PANTHER" id="PTHR38839:SF2">
    <property type="entry name" value="TRANSCRIPTIONAL REGULATOR WHIB7-RELATED"/>
    <property type="match status" value="1"/>
</dbReference>
<comment type="PTM">
    <text evidence="11">Upon Fe-S cluster removal intramolecular disulfide bonds are formed.</text>
</comment>
<feature type="binding site" evidence="11">
    <location>
        <position position="56"/>
    </location>
    <ligand>
        <name>[4Fe-4S] cluster</name>
        <dbReference type="ChEBI" id="CHEBI:49883"/>
    </ligand>
</feature>
<keyword evidence="5 11" id="KW-0408">Iron</keyword>
<organism evidence="13 14">
    <name type="scientific">Acidothermus cellulolyticus (strain ATCC 43068 / DSM 8971 / 11B)</name>
    <dbReference type="NCBI Taxonomy" id="351607"/>
    <lineage>
        <taxon>Bacteria</taxon>
        <taxon>Bacillati</taxon>
        <taxon>Actinomycetota</taxon>
        <taxon>Actinomycetes</taxon>
        <taxon>Acidothermales</taxon>
        <taxon>Acidothermaceae</taxon>
        <taxon>Acidothermus</taxon>
    </lineage>
</organism>
<keyword evidence="7 11" id="KW-0805">Transcription regulation</keyword>
<keyword evidence="8 11" id="KW-0238">DNA-binding</keyword>
<evidence type="ECO:0000313" key="13">
    <source>
        <dbReference type="EMBL" id="ABK53542.1"/>
    </source>
</evidence>
<evidence type="ECO:0000256" key="9">
    <source>
        <dbReference type="ARBA" id="ARBA00023157"/>
    </source>
</evidence>
<dbReference type="GO" id="GO:0005737">
    <property type="term" value="C:cytoplasm"/>
    <property type="evidence" value="ECO:0007669"/>
    <property type="project" value="UniProtKB-SubCell"/>
</dbReference>
<keyword evidence="6 11" id="KW-0411">Iron-sulfur</keyword>
<evidence type="ECO:0000256" key="6">
    <source>
        <dbReference type="ARBA" id="ARBA00023014"/>
    </source>
</evidence>
<dbReference type="PROSITE" id="PS51674">
    <property type="entry name" value="4FE4S_WBL"/>
    <property type="match status" value="1"/>
</dbReference>
<feature type="binding site" evidence="11">
    <location>
        <position position="53"/>
    </location>
    <ligand>
        <name>[4Fe-4S] cluster</name>
        <dbReference type="ChEBI" id="CHEBI:49883"/>
    </ligand>
</feature>
<dbReference type="GO" id="GO:0035731">
    <property type="term" value="F:dinitrosyl-iron complex binding"/>
    <property type="evidence" value="ECO:0007669"/>
    <property type="project" value="UniProtKB-UniRule"/>
</dbReference>
<evidence type="ECO:0000256" key="3">
    <source>
        <dbReference type="ARBA" id="ARBA00022485"/>
    </source>
</evidence>
<reference evidence="13 14" key="1">
    <citation type="journal article" date="2009" name="Genome Res.">
        <title>Complete genome of the cellulolytic thermophile Acidothermus cellulolyticus 11B provides insights into its ecophysiological and evolutionary adaptations.</title>
        <authorList>
            <person name="Barabote R.D."/>
            <person name="Xie G."/>
            <person name="Leu D.H."/>
            <person name="Normand P."/>
            <person name="Necsulea A."/>
            <person name="Daubin V."/>
            <person name="Medigue C."/>
            <person name="Adney W.S."/>
            <person name="Xu X.C."/>
            <person name="Lapidus A."/>
            <person name="Parales R.E."/>
            <person name="Detter C."/>
            <person name="Pujic P."/>
            <person name="Bruce D."/>
            <person name="Lavire C."/>
            <person name="Challacombe J.F."/>
            <person name="Brettin T.S."/>
            <person name="Berry A.M."/>
        </authorList>
    </citation>
    <scope>NUCLEOTIDE SEQUENCE [LARGE SCALE GENOMIC DNA]</scope>
    <source>
        <strain evidence="14">ATCC 43068 / DSM 8971 / 11B</strain>
    </source>
</reference>
<evidence type="ECO:0000256" key="5">
    <source>
        <dbReference type="ARBA" id="ARBA00023004"/>
    </source>
</evidence>
<keyword evidence="3 11" id="KW-0004">4Fe-4S</keyword>
<dbReference type="GO" id="GO:0046872">
    <property type="term" value="F:metal ion binding"/>
    <property type="evidence" value="ECO:0007669"/>
    <property type="project" value="UniProtKB-KW"/>
</dbReference>
<dbReference type="Proteomes" id="UP000008221">
    <property type="component" value="Chromosome"/>
</dbReference>
<dbReference type="eggNOG" id="ENOG5032RVG">
    <property type="taxonomic scope" value="Bacteria"/>
</dbReference>
<feature type="binding site" evidence="11">
    <location>
        <position position="62"/>
    </location>
    <ligand>
        <name>[4Fe-4S] cluster</name>
        <dbReference type="ChEBI" id="CHEBI:49883"/>
    </ligand>
</feature>
<feature type="domain" description="4Fe-4S Wbl-type" evidence="12">
    <location>
        <begin position="29"/>
        <end position="86"/>
    </location>
</feature>